<protein>
    <submittedName>
        <fullName evidence="1">Ribonuclease</fullName>
    </submittedName>
</protein>
<dbReference type="Proteomes" id="UP000319897">
    <property type="component" value="Unassembled WGS sequence"/>
</dbReference>
<dbReference type="OrthoDB" id="7403919at2"/>
<dbReference type="RefSeq" id="WP_140928872.1">
    <property type="nucleotide sequence ID" value="NZ_VFSU01000030.1"/>
</dbReference>
<keyword evidence="2" id="KW-1185">Reference proteome</keyword>
<accession>A0A501XFX9</accession>
<evidence type="ECO:0000313" key="1">
    <source>
        <dbReference type="EMBL" id="TPE59425.1"/>
    </source>
</evidence>
<evidence type="ECO:0000313" key="2">
    <source>
        <dbReference type="Proteomes" id="UP000319897"/>
    </source>
</evidence>
<name>A0A501XFX9_9SPHN</name>
<sequence>MSDFHIRHGLGETRAAVIENFRLVEMHIARDGDGLAAGARLAGQLTRRLGARGIALAGGEELLVEPWPAGATEGATVTLEVTRAAWRERGRDRLAKARPTNLDPWPAPGLESQLHARGHVLKPGWPADVSSQWDDAFEAAQLGRLPFESGNLVLVPTPAFLAVDVDGHGLAMATPALTTLARAIRLWGLGGSIVVDLPTTDREQRSRAADAFDQAMGKLPFERTAINGFGLMQIVRPRPGPSILERAQLDRAGTEAIALLETALTDPATGPLALRPAPPVIRWLEARPQLLEELARRTHRPVSLTAGAADAQA</sequence>
<organism evidence="1 2">
    <name type="scientific">Sandaracinobacter neustonicus</name>
    <dbReference type="NCBI Taxonomy" id="1715348"/>
    <lineage>
        <taxon>Bacteria</taxon>
        <taxon>Pseudomonadati</taxon>
        <taxon>Pseudomonadota</taxon>
        <taxon>Alphaproteobacteria</taxon>
        <taxon>Sphingomonadales</taxon>
        <taxon>Sphingosinicellaceae</taxon>
        <taxon>Sandaracinobacter</taxon>
    </lineage>
</organism>
<reference evidence="1 2" key="1">
    <citation type="submission" date="2019-06" db="EMBL/GenBank/DDBJ databases">
        <authorList>
            <person name="Lee I."/>
            <person name="Jang G.I."/>
            <person name="Hwang C.Y."/>
        </authorList>
    </citation>
    <scope>NUCLEOTIDE SEQUENCE [LARGE SCALE GENOMIC DNA]</scope>
    <source>
        <strain evidence="1 2">PAMC 28131</strain>
    </source>
</reference>
<dbReference type="EMBL" id="VFSU01000030">
    <property type="protein sequence ID" value="TPE59425.1"/>
    <property type="molecule type" value="Genomic_DNA"/>
</dbReference>
<comment type="caution">
    <text evidence="1">The sequence shown here is derived from an EMBL/GenBank/DDBJ whole genome shotgun (WGS) entry which is preliminary data.</text>
</comment>
<gene>
    <name evidence="1" type="ORF">FJQ54_13095</name>
</gene>
<dbReference type="AlphaFoldDB" id="A0A501XFX9"/>
<proteinExistence type="predicted"/>